<name>A0A1I1UF48_9BACT</name>
<protein>
    <submittedName>
        <fullName evidence="3">Uncharacterized protein</fullName>
    </submittedName>
</protein>
<feature type="compositionally biased region" description="Low complexity" evidence="1">
    <location>
        <begin position="31"/>
        <end position="55"/>
    </location>
</feature>
<proteinExistence type="predicted"/>
<accession>A0A1I1UF48</accession>
<reference evidence="4" key="1">
    <citation type="submission" date="2016-10" db="EMBL/GenBank/DDBJ databases">
        <authorList>
            <person name="Varghese N."/>
            <person name="Submissions S."/>
        </authorList>
    </citation>
    <scope>NUCLEOTIDE SEQUENCE [LARGE SCALE GENOMIC DNA]</scope>
    <source>
        <strain evidence="4">ATCC 25963</strain>
    </source>
</reference>
<sequence>MSKTRVQKLMCGLVMLLSAASVGCGDDGPMGTDSDGATSTTDPMPTTTDVPTTTTDPESFVGYVMNCDPAADPALDLLCINKKDWNCAHRDHYVRESLCALVHGGTPGDYDDKPVLVGIEDCANPPAGVVDAYSWVGEGCDDCRVCGNQLAGIATYQQGNPNLPGWDEHPWCPQNYNDLETFCEGGEMPDPTEGEPEEPPPSGIWICNGSTSTCGTMQDNIPATWMYGVCMAGNMGSPPDCVLATDVSNARDNCFDLCEEKDAALEMDAINNGWYWDNFLCGDLYNFPLPPVEATNPATQCSGGAPMGLVDPLPFTGEAVLNFFGGAYALSNHLSGVVDFSVGTCVLGICKVSLNELRLNSSDVLGVYHYVDQNNVPQSLPFTIEGLEVRTLQPAKGQLVTSTDAITFPTDNLYAVLSSSSTDLGANTINSGFEDRFVVIENLSGTWDGTELTLNIEWATLDGFLQFETQLTTN</sequence>
<feature type="signal peptide" evidence="2">
    <location>
        <begin position="1"/>
        <end position="23"/>
    </location>
</feature>
<evidence type="ECO:0000256" key="1">
    <source>
        <dbReference type="SAM" id="MobiDB-lite"/>
    </source>
</evidence>
<feature type="chain" id="PRO_5011732975" evidence="2">
    <location>
        <begin position="24"/>
        <end position="474"/>
    </location>
</feature>
<organism evidence="3 4">
    <name type="scientific">Nannocystis exedens</name>
    <dbReference type="NCBI Taxonomy" id="54"/>
    <lineage>
        <taxon>Bacteria</taxon>
        <taxon>Pseudomonadati</taxon>
        <taxon>Myxococcota</taxon>
        <taxon>Polyangia</taxon>
        <taxon>Nannocystales</taxon>
        <taxon>Nannocystaceae</taxon>
        <taxon>Nannocystis</taxon>
    </lineage>
</organism>
<dbReference type="Proteomes" id="UP000199400">
    <property type="component" value="Unassembled WGS sequence"/>
</dbReference>
<feature type="region of interest" description="Disordered" evidence="1">
    <location>
        <begin position="27"/>
        <end position="55"/>
    </location>
</feature>
<dbReference type="PROSITE" id="PS51257">
    <property type="entry name" value="PROKAR_LIPOPROTEIN"/>
    <property type="match status" value="1"/>
</dbReference>
<dbReference type="STRING" id="54.SAMN02745121_01022"/>
<dbReference type="AlphaFoldDB" id="A0A1I1UF48"/>
<evidence type="ECO:0000313" key="4">
    <source>
        <dbReference type="Proteomes" id="UP000199400"/>
    </source>
</evidence>
<dbReference type="EMBL" id="FOMX01000003">
    <property type="protein sequence ID" value="SFD66580.1"/>
    <property type="molecule type" value="Genomic_DNA"/>
</dbReference>
<evidence type="ECO:0000313" key="3">
    <source>
        <dbReference type="EMBL" id="SFD66580.1"/>
    </source>
</evidence>
<keyword evidence="2" id="KW-0732">Signal</keyword>
<evidence type="ECO:0000256" key="2">
    <source>
        <dbReference type="SAM" id="SignalP"/>
    </source>
</evidence>
<keyword evidence="4" id="KW-1185">Reference proteome</keyword>
<gene>
    <name evidence="3" type="ORF">SAMN02745121_01022</name>
</gene>